<evidence type="ECO:0000313" key="2">
    <source>
        <dbReference type="EMBL" id="VTJ87728.1"/>
    </source>
</evidence>
<proteinExistence type="predicted"/>
<sequence>DHQEHALASTTKRAPRLHGWRFPRRGHRTPGRIVPHRRARAPESCCGLDRLGKGCGKLSYLEQHKEPEQRQEAVASARPRGQVPHRGADRELGGQRRQRGPPAMAHNGELGLQPQTVGAEAAPGGRMLPFQSPCACSLSSSAPGVLQERARRRCSLIAKDREGGDWSGRGSAAATATAAARAESLGPS</sequence>
<reference evidence="2" key="1">
    <citation type="submission" date="2019-04" db="EMBL/GenBank/DDBJ databases">
        <authorList>
            <person name="Alioto T."/>
            <person name="Alioto T."/>
        </authorList>
    </citation>
    <scope>NUCLEOTIDE SEQUENCE [LARGE SCALE GENOMIC DNA]</scope>
</reference>
<comment type="caution">
    <text evidence="2">The sequence shown here is derived from an EMBL/GenBank/DDBJ whole genome shotgun (WGS) entry which is preliminary data.</text>
</comment>
<gene>
    <name evidence="2" type="ORF">MONAX_5E011853</name>
</gene>
<name>A0A5E4D0Y7_MARMO</name>
<evidence type="ECO:0000256" key="1">
    <source>
        <dbReference type="SAM" id="MobiDB-lite"/>
    </source>
</evidence>
<protein>
    <submittedName>
        <fullName evidence="2">Uncharacterized protein</fullName>
    </submittedName>
</protein>
<feature type="compositionally biased region" description="Low complexity" evidence="1">
    <location>
        <begin position="168"/>
        <end position="182"/>
    </location>
</feature>
<feature type="region of interest" description="Disordered" evidence="1">
    <location>
        <begin position="1"/>
        <end position="32"/>
    </location>
</feature>
<accession>A0A5E4D0Y7</accession>
<feature type="region of interest" description="Disordered" evidence="1">
    <location>
        <begin position="64"/>
        <end position="113"/>
    </location>
</feature>
<organism evidence="2 3">
    <name type="scientific">Marmota monax</name>
    <name type="common">Woodchuck</name>
    <dbReference type="NCBI Taxonomy" id="9995"/>
    <lineage>
        <taxon>Eukaryota</taxon>
        <taxon>Metazoa</taxon>
        <taxon>Chordata</taxon>
        <taxon>Craniata</taxon>
        <taxon>Vertebrata</taxon>
        <taxon>Euteleostomi</taxon>
        <taxon>Mammalia</taxon>
        <taxon>Eutheria</taxon>
        <taxon>Euarchontoglires</taxon>
        <taxon>Glires</taxon>
        <taxon>Rodentia</taxon>
        <taxon>Sciuromorpha</taxon>
        <taxon>Sciuridae</taxon>
        <taxon>Xerinae</taxon>
        <taxon>Marmotini</taxon>
        <taxon>Marmota</taxon>
    </lineage>
</organism>
<evidence type="ECO:0000313" key="3">
    <source>
        <dbReference type="Proteomes" id="UP000335636"/>
    </source>
</evidence>
<dbReference type="EMBL" id="CABDUW010002692">
    <property type="protein sequence ID" value="VTJ87728.1"/>
    <property type="molecule type" value="Genomic_DNA"/>
</dbReference>
<dbReference type="AlphaFoldDB" id="A0A5E4D0Y7"/>
<dbReference type="Proteomes" id="UP000335636">
    <property type="component" value="Unassembled WGS sequence"/>
</dbReference>
<feature type="region of interest" description="Disordered" evidence="1">
    <location>
        <begin position="160"/>
        <end position="188"/>
    </location>
</feature>
<feature type="non-terminal residue" evidence="2">
    <location>
        <position position="1"/>
    </location>
</feature>
<feature type="compositionally biased region" description="Basic residues" evidence="1">
    <location>
        <begin position="13"/>
        <end position="32"/>
    </location>
</feature>
<feature type="non-terminal residue" evidence="2">
    <location>
        <position position="188"/>
    </location>
</feature>
<keyword evidence="3" id="KW-1185">Reference proteome</keyword>